<name>A0AAQ3SIJ8_PASNO</name>
<reference evidence="2 3" key="1">
    <citation type="submission" date="2024-02" db="EMBL/GenBank/DDBJ databases">
        <title>High-quality chromosome-scale genome assembly of Pensacola bahiagrass (Paspalum notatum Flugge var. saurae).</title>
        <authorList>
            <person name="Vega J.M."/>
            <person name="Podio M."/>
            <person name="Orjuela J."/>
            <person name="Siena L.A."/>
            <person name="Pessino S.C."/>
            <person name="Combes M.C."/>
            <person name="Mariac C."/>
            <person name="Albertini E."/>
            <person name="Pupilli F."/>
            <person name="Ortiz J.P.A."/>
            <person name="Leblanc O."/>
        </authorList>
    </citation>
    <scope>NUCLEOTIDE SEQUENCE [LARGE SCALE GENOMIC DNA]</scope>
    <source>
        <strain evidence="2">R1</strain>
        <tissue evidence="2">Leaf</tissue>
    </source>
</reference>
<proteinExistence type="predicted"/>
<gene>
    <name evidence="2" type="ORF">U9M48_000990</name>
</gene>
<dbReference type="AlphaFoldDB" id="A0AAQ3SIJ8"/>
<accession>A0AAQ3SIJ8</accession>
<feature type="region of interest" description="Disordered" evidence="1">
    <location>
        <begin position="53"/>
        <end position="72"/>
    </location>
</feature>
<dbReference type="EMBL" id="CP144745">
    <property type="protein sequence ID" value="WVZ49653.1"/>
    <property type="molecule type" value="Genomic_DNA"/>
</dbReference>
<evidence type="ECO:0000313" key="2">
    <source>
        <dbReference type="EMBL" id="WVZ49653.1"/>
    </source>
</evidence>
<dbReference type="Proteomes" id="UP001341281">
    <property type="component" value="Chromosome 01"/>
</dbReference>
<protein>
    <submittedName>
        <fullName evidence="2">Uncharacterized protein</fullName>
    </submittedName>
</protein>
<keyword evidence="3" id="KW-1185">Reference proteome</keyword>
<evidence type="ECO:0000313" key="3">
    <source>
        <dbReference type="Proteomes" id="UP001341281"/>
    </source>
</evidence>
<feature type="region of interest" description="Disordered" evidence="1">
    <location>
        <begin position="136"/>
        <end position="177"/>
    </location>
</feature>
<evidence type="ECO:0000256" key="1">
    <source>
        <dbReference type="SAM" id="MobiDB-lite"/>
    </source>
</evidence>
<sequence>MQPGKSTPRSAWAAIASSMASSARAPDLEPRPGGGMEIRIAVFLSPLRRPHRWPGHPLSSPRAAPPPRGGQPVGAGLKGVLAAACMLELLRPEESSAGPDGGRRTAATSTRGALLVGQGGQIRVCEEHRDQVVERERRETGELERIGSQRRAVRPRSGALHGPLPRRPARRVNSGRGHGAVTIGASRMRGAALWPDQIQDRCGGQYYLGMLDDRNFG</sequence>
<feature type="compositionally biased region" description="Basic and acidic residues" evidence="1">
    <location>
        <begin position="136"/>
        <end position="147"/>
    </location>
</feature>
<organism evidence="2 3">
    <name type="scientific">Paspalum notatum var. saurae</name>
    <dbReference type="NCBI Taxonomy" id="547442"/>
    <lineage>
        <taxon>Eukaryota</taxon>
        <taxon>Viridiplantae</taxon>
        <taxon>Streptophyta</taxon>
        <taxon>Embryophyta</taxon>
        <taxon>Tracheophyta</taxon>
        <taxon>Spermatophyta</taxon>
        <taxon>Magnoliopsida</taxon>
        <taxon>Liliopsida</taxon>
        <taxon>Poales</taxon>
        <taxon>Poaceae</taxon>
        <taxon>PACMAD clade</taxon>
        <taxon>Panicoideae</taxon>
        <taxon>Andropogonodae</taxon>
        <taxon>Paspaleae</taxon>
        <taxon>Paspalinae</taxon>
        <taxon>Paspalum</taxon>
    </lineage>
</organism>